<dbReference type="Pfam" id="PF09335">
    <property type="entry name" value="VTT_dom"/>
    <property type="match status" value="1"/>
</dbReference>
<name>A0A7J0BJB1_9BACT</name>
<dbReference type="RefSeq" id="WP_174405515.1">
    <property type="nucleotide sequence ID" value="NZ_BLVO01000013.1"/>
</dbReference>
<feature type="transmembrane region" description="Helical" evidence="1">
    <location>
        <begin position="140"/>
        <end position="165"/>
    </location>
</feature>
<keyword evidence="1" id="KW-0472">Membrane</keyword>
<accession>A0A7J0BJB1</accession>
<evidence type="ECO:0000256" key="1">
    <source>
        <dbReference type="SAM" id="Phobius"/>
    </source>
</evidence>
<dbReference type="InterPro" id="IPR032816">
    <property type="entry name" value="VTT_dom"/>
</dbReference>
<dbReference type="EMBL" id="BLVO01000013">
    <property type="protein sequence ID" value="GFM33863.1"/>
    <property type="molecule type" value="Genomic_DNA"/>
</dbReference>
<feature type="domain" description="VTT" evidence="2">
    <location>
        <begin position="66"/>
        <end position="163"/>
    </location>
</feature>
<dbReference type="Proteomes" id="UP000503840">
    <property type="component" value="Unassembled WGS sequence"/>
</dbReference>
<dbReference type="GO" id="GO:0005886">
    <property type="term" value="C:plasma membrane"/>
    <property type="evidence" value="ECO:0007669"/>
    <property type="project" value="TreeGrafter"/>
</dbReference>
<keyword evidence="1" id="KW-1133">Transmembrane helix</keyword>
<sequence length="198" mass="22225">MVTPLGIMQKYLDKLWRVSESQGALRVLAAVSFTESIFFPLPPDLLLIPMALAKRKQAFRLAAICLFTSLLGGILGYGIGYFFMDVVGMPIIHFYGLDDKYLVIKEWYDTYSAWAVAAAGLTPIPYKLCTLTAGAFKIDFWVFIIASTISRGVRFFAIAGLIYMFGEQARYFLEKRFDLVLLATLILGIAGFVVIRYL</sequence>
<reference evidence="3 4" key="1">
    <citation type="submission" date="2020-05" db="EMBL/GenBank/DDBJ databases">
        <title>Draft genome sequence of Desulfovibrio sp. strain HN2T.</title>
        <authorList>
            <person name="Ueno A."/>
            <person name="Tamazawa S."/>
            <person name="Tamamura S."/>
            <person name="Murakami T."/>
            <person name="Kiyama T."/>
            <person name="Inomata H."/>
            <person name="Amano Y."/>
            <person name="Miyakawa K."/>
            <person name="Tamaki H."/>
            <person name="Naganuma T."/>
            <person name="Kaneko K."/>
        </authorList>
    </citation>
    <scope>NUCLEOTIDE SEQUENCE [LARGE SCALE GENOMIC DNA]</scope>
    <source>
        <strain evidence="3 4">HN2</strain>
    </source>
</reference>
<feature type="transmembrane region" description="Helical" evidence="1">
    <location>
        <begin position="61"/>
        <end position="84"/>
    </location>
</feature>
<evidence type="ECO:0000259" key="2">
    <source>
        <dbReference type="Pfam" id="PF09335"/>
    </source>
</evidence>
<evidence type="ECO:0000313" key="3">
    <source>
        <dbReference type="EMBL" id="GFM33863.1"/>
    </source>
</evidence>
<keyword evidence="4" id="KW-1185">Reference proteome</keyword>
<dbReference type="AlphaFoldDB" id="A0A7J0BJB1"/>
<dbReference type="PANTHER" id="PTHR42709:SF11">
    <property type="entry name" value="DEDA FAMILY PROTEIN"/>
    <property type="match status" value="1"/>
</dbReference>
<comment type="caution">
    <text evidence="3">The sequence shown here is derived from an EMBL/GenBank/DDBJ whole genome shotgun (WGS) entry which is preliminary data.</text>
</comment>
<dbReference type="PANTHER" id="PTHR42709">
    <property type="entry name" value="ALKALINE PHOSPHATASE LIKE PROTEIN"/>
    <property type="match status" value="1"/>
</dbReference>
<proteinExistence type="predicted"/>
<gene>
    <name evidence="3" type="ORF">DSM101010T_22280</name>
</gene>
<organism evidence="3 4">
    <name type="scientific">Desulfovibrio subterraneus</name>
    <dbReference type="NCBI Taxonomy" id="2718620"/>
    <lineage>
        <taxon>Bacteria</taxon>
        <taxon>Pseudomonadati</taxon>
        <taxon>Thermodesulfobacteriota</taxon>
        <taxon>Desulfovibrionia</taxon>
        <taxon>Desulfovibrionales</taxon>
        <taxon>Desulfovibrionaceae</taxon>
        <taxon>Desulfovibrio</taxon>
    </lineage>
</organism>
<protein>
    <recommendedName>
        <fullName evidence="2">VTT domain-containing protein</fullName>
    </recommendedName>
</protein>
<dbReference type="InterPro" id="IPR051311">
    <property type="entry name" value="DedA_domain"/>
</dbReference>
<feature type="transmembrane region" description="Helical" evidence="1">
    <location>
        <begin position="177"/>
        <end position="197"/>
    </location>
</feature>
<evidence type="ECO:0000313" key="4">
    <source>
        <dbReference type="Proteomes" id="UP000503840"/>
    </source>
</evidence>
<keyword evidence="1" id="KW-0812">Transmembrane</keyword>